<gene>
    <name evidence="8" type="ORF">B0A48_08062</name>
</gene>
<evidence type="ECO:0000256" key="6">
    <source>
        <dbReference type="SAM" id="MobiDB-lite"/>
    </source>
</evidence>
<evidence type="ECO:0000256" key="2">
    <source>
        <dbReference type="ARBA" id="ARBA00022737"/>
    </source>
</evidence>
<keyword evidence="4" id="KW-0862">Zinc</keyword>
<proteinExistence type="predicted"/>
<comment type="caution">
    <text evidence="8">The sequence shown here is derived from an EMBL/GenBank/DDBJ whole genome shotgun (WGS) entry which is preliminary data.</text>
</comment>
<dbReference type="InterPro" id="IPR036236">
    <property type="entry name" value="Znf_C2H2_sf"/>
</dbReference>
<dbReference type="GO" id="GO:0000981">
    <property type="term" value="F:DNA-binding transcription factor activity, RNA polymerase II-specific"/>
    <property type="evidence" value="ECO:0007669"/>
    <property type="project" value="UniProtKB-ARBA"/>
</dbReference>
<keyword evidence="3 5" id="KW-0863">Zinc-finger</keyword>
<accession>A0A1V8T1J0</accession>
<feature type="compositionally biased region" description="Polar residues" evidence="6">
    <location>
        <begin position="1"/>
        <end position="17"/>
    </location>
</feature>
<feature type="region of interest" description="Disordered" evidence="6">
    <location>
        <begin position="1"/>
        <end position="46"/>
    </location>
</feature>
<feature type="compositionally biased region" description="Low complexity" evidence="6">
    <location>
        <begin position="18"/>
        <end position="39"/>
    </location>
</feature>
<sequence length="293" mass="32291">MSSLLTAALHQPTTSYQTSPVTTRSTPASSTSSRPSTSRGGHRRLQGATVMSPQTGLYTCHWAHPAPCSLSFPTPQALHTHILSTHLHSTHTSHPCHWVGCLAPPFPTKPKLIRHLHSHTQFKPHACHIPGCGAAFVTSQQLNVHLKTHTGERPYACPHPNCNKTFAYRDLLKTHLRSACHGTPVKKFLCHICSEGFSDSSNRAKHVRGVHDSEAGVGCPDCAYVDTRREGLRRHFEATGHGKVLFEGGEGAWEMWFGETMSLRRRGRRKRAMTEEEVEGLGMARSGEGMMSL</sequence>
<feature type="domain" description="C2H2-type" evidence="7">
    <location>
        <begin position="155"/>
        <end position="181"/>
    </location>
</feature>
<dbReference type="SMART" id="SM00355">
    <property type="entry name" value="ZnF_C2H2"/>
    <property type="match status" value="6"/>
</dbReference>
<keyword evidence="2" id="KW-0677">Repeat</keyword>
<evidence type="ECO:0000313" key="8">
    <source>
        <dbReference type="EMBL" id="OQO05042.1"/>
    </source>
</evidence>
<dbReference type="AlphaFoldDB" id="A0A1V8T1J0"/>
<keyword evidence="1" id="KW-0479">Metal-binding</keyword>
<evidence type="ECO:0000256" key="3">
    <source>
        <dbReference type="ARBA" id="ARBA00022771"/>
    </source>
</evidence>
<evidence type="ECO:0000256" key="1">
    <source>
        <dbReference type="ARBA" id="ARBA00022723"/>
    </source>
</evidence>
<dbReference type="Pfam" id="PF00096">
    <property type="entry name" value="zf-C2H2"/>
    <property type="match status" value="3"/>
</dbReference>
<evidence type="ECO:0000313" key="9">
    <source>
        <dbReference type="Proteomes" id="UP000192596"/>
    </source>
</evidence>
<dbReference type="Gene3D" id="3.30.160.60">
    <property type="entry name" value="Classic Zinc Finger"/>
    <property type="match status" value="4"/>
</dbReference>
<feature type="domain" description="C2H2-type" evidence="7">
    <location>
        <begin position="188"/>
        <end position="216"/>
    </location>
</feature>
<dbReference type="PROSITE" id="PS50157">
    <property type="entry name" value="ZINC_FINGER_C2H2_2"/>
    <property type="match status" value="3"/>
</dbReference>
<dbReference type="InParanoid" id="A0A1V8T1J0"/>
<dbReference type="PANTHER" id="PTHR19818:SF139">
    <property type="entry name" value="PAIR-RULE PROTEIN ODD-PAIRED"/>
    <property type="match status" value="1"/>
</dbReference>
<evidence type="ECO:0000256" key="4">
    <source>
        <dbReference type="ARBA" id="ARBA00022833"/>
    </source>
</evidence>
<dbReference type="GO" id="GO:0005634">
    <property type="term" value="C:nucleus"/>
    <property type="evidence" value="ECO:0007669"/>
    <property type="project" value="TreeGrafter"/>
</dbReference>
<evidence type="ECO:0000256" key="5">
    <source>
        <dbReference type="PROSITE-ProRule" id="PRU00042"/>
    </source>
</evidence>
<dbReference type="PANTHER" id="PTHR19818">
    <property type="entry name" value="ZINC FINGER PROTEIN ZIC AND GLI"/>
    <property type="match status" value="1"/>
</dbReference>
<dbReference type="PROSITE" id="PS00028">
    <property type="entry name" value="ZINC_FINGER_C2H2_1"/>
    <property type="match status" value="3"/>
</dbReference>
<dbReference type="FunFam" id="3.30.160.60:FF:000446">
    <property type="entry name" value="Zinc finger protein"/>
    <property type="match status" value="1"/>
</dbReference>
<dbReference type="EMBL" id="NAJO01000020">
    <property type="protein sequence ID" value="OQO05042.1"/>
    <property type="molecule type" value="Genomic_DNA"/>
</dbReference>
<dbReference type="Proteomes" id="UP000192596">
    <property type="component" value="Unassembled WGS sequence"/>
</dbReference>
<evidence type="ECO:0000259" key="7">
    <source>
        <dbReference type="PROSITE" id="PS50157"/>
    </source>
</evidence>
<organism evidence="8 9">
    <name type="scientific">Cryoendolithus antarcticus</name>
    <dbReference type="NCBI Taxonomy" id="1507870"/>
    <lineage>
        <taxon>Eukaryota</taxon>
        <taxon>Fungi</taxon>
        <taxon>Dikarya</taxon>
        <taxon>Ascomycota</taxon>
        <taxon>Pezizomycotina</taxon>
        <taxon>Dothideomycetes</taxon>
        <taxon>Dothideomycetidae</taxon>
        <taxon>Cladosporiales</taxon>
        <taxon>Cladosporiaceae</taxon>
        <taxon>Cryoendolithus</taxon>
    </lineage>
</organism>
<dbReference type="FunFam" id="3.30.160.60:FF:000072">
    <property type="entry name" value="zinc finger protein 143 isoform X1"/>
    <property type="match status" value="1"/>
</dbReference>
<dbReference type="GO" id="GO:0000978">
    <property type="term" value="F:RNA polymerase II cis-regulatory region sequence-specific DNA binding"/>
    <property type="evidence" value="ECO:0007669"/>
    <property type="project" value="TreeGrafter"/>
</dbReference>
<feature type="domain" description="C2H2-type" evidence="7">
    <location>
        <begin position="125"/>
        <end position="154"/>
    </location>
</feature>
<dbReference type="STRING" id="1507870.A0A1V8T1J0"/>
<dbReference type="InterPro" id="IPR050329">
    <property type="entry name" value="GLI_C2H2-zinc-finger"/>
</dbReference>
<name>A0A1V8T1J0_9PEZI</name>
<dbReference type="GO" id="GO:0045944">
    <property type="term" value="P:positive regulation of transcription by RNA polymerase II"/>
    <property type="evidence" value="ECO:0007669"/>
    <property type="project" value="UniProtKB-ARBA"/>
</dbReference>
<keyword evidence="9" id="KW-1185">Reference proteome</keyword>
<protein>
    <recommendedName>
        <fullName evidence="7">C2H2-type domain-containing protein</fullName>
    </recommendedName>
</protein>
<dbReference type="OrthoDB" id="3437960at2759"/>
<dbReference type="SUPFAM" id="SSF57667">
    <property type="entry name" value="beta-beta-alpha zinc fingers"/>
    <property type="match status" value="2"/>
</dbReference>
<dbReference type="InterPro" id="IPR013087">
    <property type="entry name" value="Znf_C2H2_type"/>
</dbReference>
<reference evidence="9" key="1">
    <citation type="submission" date="2017-03" db="EMBL/GenBank/DDBJ databases">
        <title>Genomes of endolithic fungi from Antarctica.</title>
        <authorList>
            <person name="Coleine C."/>
            <person name="Masonjones S."/>
            <person name="Stajich J.E."/>
        </authorList>
    </citation>
    <scope>NUCLEOTIDE SEQUENCE [LARGE SCALE GENOMIC DNA]</scope>
    <source>
        <strain evidence="9">CCFEE 5527</strain>
    </source>
</reference>
<dbReference type="GO" id="GO:0008270">
    <property type="term" value="F:zinc ion binding"/>
    <property type="evidence" value="ECO:0007669"/>
    <property type="project" value="UniProtKB-KW"/>
</dbReference>